<accession>A0A9C9ELB3</accession>
<reference evidence="2" key="1">
    <citation type="journal article" date="2020" name="mSystems">
        <title>Genome- and Community-Level Interaction Insights into Carbon Utilization and Element Cycling Functions of Hydrothermarchaeota in Hydrothermal Sediment.</title>
        <authorList>
            <person name="Zhou Z."/>
            <person name="Liu Y."/>
            <person name="Xu W."/>
            <person name="Pan J."/>
            <person name="Luo Z.H."/>
            <person name="Li M."/>
        </authorList>
    </citation>
    <scope>NUCLEOTIDE SEQUENCE</scope>
    <source>
        <strain evidence="2">HyVt-388</strain>
    </source>
</reference>
<keyword evidence="1" id="KW-0472">Membrane</keyword>
<keyword evidence="1" id="KW-1133">Transmembrane helix</keyword>
<protein>
    <submittedName>
        <fullName evidence="2">Uncharacterized protein</fullName>
    </submittedName>
</protein>
<dbReference type="Proteomes" id="UP000885826">
    <property type="component" value="Unassembled WGS sequence"/>
</dbReference>
<sequence>MKQKDDDKNIQSLFFAIERIEKDLERLIHYVIIFFTVIFLASIIYGGILGDFTETESVGSVMCLSCMGLQQ</sequence>
<dbReference type="EMBL" id="DRIG01000012">
    <property type="protein sequence ID" value="HEC77677.1"/>
    <property type="molecule type" value="Genomic_DNA"/>
</dbReference>
<name>A0A9C9ELB3_UNCW3</name>
<comment type="caution">
    <text evidence="2">The sequence shown here is derived from an EMBL/GenBank/DDBJ whole genome shotgun (WGS) entry which is preliminary data.</text>
</comment>
<proteinExistence type="predicted"/>
<gene>
    <name evidence="2" type="ORF">ENI34_00865</name>
</gene>
<organism evidence="2 3">
    <name type="scientific">candidate division WOR-3 bacterium</name>
    <dbReference type="NCBI Taxonomy" id="2052148"/>
    <lineage>
        <taxon>Bacteria</taxon>
        <taxon>Bacteria division WOR-3</taxon>
    </lineage>
</organism>
<feature type="transmembrane region" description="Helical" evidence="1">
    <location>
        <begin position="27"/>
        <end position="48"/>
    </location>
</feature>
<dbReference type="AlphaFoldDB" id="A0A9C9ELB3"/>
<evidence type="ECO:0000256" key="1">
    <source>
        <dbReference type="SAM" id="Phobius"/>
    </source>
</evidence>
<keyword evidence="1" id="KW-0812">Transmembrane</keyword>
<evidence type="ECO:0000313" key="2">
    <source>
        <dbReference type="EMBL" id="HEC77677.1"/>
    </source>
</evidence>
<evidence type="ECO:0000313" key="3">
    <source>
        <dbReference type="Proteomes" id="UP000885826"/>
    </source>
</evidence>